<dbReference type="GO" id="GO:0005886">
    <property type="term" value="C:plasma membrane"/>
    <property type="evidence" value="ECO:0007669"/>
    <property type="project" value="TreeGrafter"/>
</dbReference>
<reference evidence="9 10" key="1">
    <citation type="journal article" date="2015" name="Infect. Genet. Evol.">
        <title>Genomic sequences of six botulinum neurotoxin-producing strains representing three clostridial species illustrate the mobility and diversity of botulinum neurotoxin genes.</title>
        <authorList>
            <person name="Smith T.J."/>
            <person name="Hill K.K."/>
            <person name="Xie G."/>
            <person name="Foley B.T."/>
            <person name="Williamson C.H."/>
            <person name="Foster J.T."/>
            <person name="Johnson S.L."/>
            <person name="Chertkov O."/>
            <person name="Teshima H."/>
            <person name="Gibbons H.S."/>
            <person name="Johnsky L.A."/>
            <person name="Karavis M.A."/>
            <person name="Smith L.A."/>
        </authorList>
    </citation>
    <scope>NUCLEOTIDE SEQUENCE [LARGE SCALE GENOMIC DNA]</scope>
    <source>
        <strain evidence="9">Sullivan</strain>
    </source>
</reference>
<dbReference type="KEGG" id="cbv:U729_1906"/>
<keyword evidence="6 8" id="KW-0472">Membrane</keyword>
<evidence type="ECO:0000256" key="2">
    <source>
        <dbReference type="ARBA" id="ARBA00010199"/>
    </source>
</evidence>
<dbReference type="PANTHER" id="PTHR43298">
    <property type="entry name" value="MULTIDRUG RESISTANCE PROTEIN NORM-RELATED"/>
    <property type="match status" value="1"/>
</dbReference>
<evidence type="ECO:0000256" key="4">
    <source>
        <dbReference type="ARBA" id="ARBA00022692"/>
    </source>
</evidence>
<feature type="transmembrane region" description="Helical" evidence="8">
    <location>
        <begin position="226"/>
        <end position="247"/>
    </location>
</feature>
<dbReference type="AlphaFoldDB" id="A0A0A7FZ21"/>
<evidence type="ECO:0000256" key="5">
    <source>
        <dbReference type="ARBA" id="ARBA00022989"/>
    </source>
</evidence>
<feature type="transmembrane region" description="Helical" evidence="8">
    <location>
        <begin position="276"/>
        <end position="300"/>
    </location>
</feature>
<dbReference type="EMBL" id="CP006905">
    <property type="protein sequence ID" value="AIY84859.1"/>
    <property type="molecule type" value="Genomic_DNA"/>
</dbReference>
<dbReference type="Pfam" id="PF01943">
    <property type="entry name" value="Polysacc_synt"/>
    <property type="match status" value="1"/>
</dbReference>
<evidence type="ECO:0000256" key="3">
    <source>
        <dbReference type="ARBA" id="ARBA00022448"/>
    </source>
</evidence>
<gene>
    <name evidence="9" type="primary">spoVB</name>
    <name evidence="9" type="ORF">U729_1906</name>
</gene>
<dbReference type="HOGENOM" id="CLU_022017_2_2_9"/>
<feature type="transmembrane region" description="Helical" evidence="8">
    <location>
        <begin position="158"/>
        <end position="176"/>
    </location>
</feature>
<comment type="subcellular location">
    <subcellularLocation>
        <location evidence="1">Membrane</location>
        <topology evidence="1">Multi-pass membrane protein</topology>
    </subcellularLocation>
</comment>
<evidence type="ECO:0000256" key="6">
    <source>
        <dbReference type="ARBA" id="ARBA00023136"/>
    </source>
</evidence>
<feature type="transmembrane region" description="Helical" evidence="8">
    <location>
        <begin position="50"/>
        <end position="72"/>
    </location>
</feature>
<accession>A0A0A7FZ21</accession>
<dbReference type="InterPro" id="IPR024923">
    <property type="entry name" value="PG_synth_SpoVB"/>
</dbReference>
<dbReference type="Proteomes" id="UP000030635">
    <property type="component" value="Chromosome"/>
</dbReference>
<evidence type="ECO:0000256" key="8">
    <source>
        <dbReference type="SAM" id="Phobius"/>
    </source>
</evidence>
<evidence type="ECO:0000313" key="10">
    <source>
        <dbReference type="Proteomes" id="UP000030635"/>
    </source>
</evidence>
<feature type="transmembrane region" description="Helical" evidence="8">
    <location>
        <begin position="413"/>
        <end position="432"/>
    </location>
</feature>
<dbReference type="OrthoDB" id="9775950at2"/>
<feature type="transmembrane region" description="Helical" evidence="8">
    <location>
        <begin position="182"/>
        <end position="206"/>
    </location>
</feature>
<dbReference type="eggNOG" id="COG2244">
    <property type="taxonomic scope" value="Bacteria"/>
</dbReference>
<feature type="transmembrane region" description="Helical" evidence="8">
    <location>
        <begin position="84"/>
        <end position="111"/>
    </location>
</feature>
<keyword evidence="5 8" id="KW-1133">Transmembrane helix</keyword>
<organism evidence="9 10">
    <name type="scientific">Clostridium baratii str. Sullivan</name>
    <dbReference type="NCBI Taxonomy" id="1415775"/>
    <lineage>
        <taxon>Bacteria</taxon>
        <taxon>Bacillati</taxon>
        <taxon>Bacillota</taxon>
        <taxon>Clostridia</taxon>
        <taxon>Eubacteriales</taxon>
        <taxon>Clostridiaceae</taxon>
        <taxon>Clostridium</taxon>
    </lineage>
</organism>
<proteinExistence type="inferred from homology"/>
<protein>
    <recommendedName>
        <fullName evidence="7">Multidrug-efflux transporter</fullName>
    </recommendedName>
</protein>
<keyword evidence="10" id="KW-1185">Reference proteome</keyword>
<evidence type="ECO:0000256" key="7">
    <source>
        <dbReference type="ARBA" id="ARBA00031636"/>
    </source>
</evidence>
<comment type="similarity">
    <text evidence="2">Belongs to the multi antimicrobial extrusion (MATE) (TC 2.A.66.1) family.</text>
</comment>
<name>A0A0A7FZ21_9CLOT</name>
<feature type="transmembrane region" description="Helical" evidence="8">
    <location>
        <begin position="444"/>
        <end position="465"/>
    </location>
</feature>
<keyword evidence="4 8" id="KW-0812">Transmembrane</keyword>
<feature type="transmembrane region" description="Helical" evidence="8">
    <location>
        <begin position="123"/>
        <end position="146"/>
    </location>
</feature>
<dbReference type="STRING" id="1561.NPD11_1109"/>
<feature type="transmembrane region" description="Helical" evidence="8">
    <location>
        <begin position="321"/>
        <end position="341"/>
    </location>
</feature>
<dbReference type="InterPro" id="IPR050222">
    <property type="entry name" value="MATE_MdtK"/>
</dbReference>
<evidence type="ECO:0000256" key="1">
    <source>
        <dbReference type="ARBA" id="ARBA00004141"/>
    </source>
</evidence>
<keyword evidence="3" id="KW-0813">Transport</keyword>
<dbReference type="RefSeq" id="WP_039314129.1">
    <property type="nucleotide sequence ID" value="NZ_CP006905.1"/>
</dbReference>
<dbReference type="PANTHER" id="PTHR43298:SF2">
    <property type="entry name" value="FMN_FAD EXPORTER YEEO-RELATED"/>
    <property type="match status" value="1"/>
</dbReference>
<dbReference type="InterPro" id="IPR014249">
    <property type="entry name" value="Spore_V_B"/>
</dbReference>
<dbReference type="InterPro" id="IPR002797">
    <property type="entry name" value="Polysacc_synth"/>
</dbReference>
<evidence type="ECO:0000313" key="9">
    <source>
        <dbReference type="EMBL" id="AIY84859.1"/>
    </source>
</evidence>
<feature type="transmembrane region" description="Helical" evidence="8">
    <location>
        <begin position="389"/>
        <end position="407"/>
    </location>
</feature>
<dbReference type="NCBIfam" id="TIGR02900">
    <property type="entry name" value="spore_V_B"/>
    <property type="match status" value="1"/>
</dbReference>
<feature type="transmembrane region" description="Helical" evidence="8">
    <location>
        <begin position="353"/>
        <end position="377"/>
    </location>
</feature>
<feature type="transmembrane region" description="Helical" evidence="8">
    <location>
        <begin position="471"/>
        <end position="491"/>
    </location>
</feature>
<sequence>MAKDNFFRNSILLTASNITTGLLGFAFSIYLSKVLGAEGIGLYNLVMPIYNLFICLMTAGVVAALSTVSAVYSEKGESNNLTKTVNSVAIFNIIWAIFIGVLVFFLAPIIGEHGVNDIRTINAIKVTCPAMIFIALSNILKGYFLGTSKIKVPALIDIFEKAMRIVTITLLVYAFSTENLTTLVTLAYVSLAIGELQSLILLFIYYRRCVSKLPVSRKPAESRAQLLFNVLIISLPLCINGFLNNIFSTISTLIVPRRLIGAGFAYNEALAMIGKYTGMAMTLIGIPLIVVGSINTLLIPDLSQTLSKGQSYDASIRIHKVMKIAFLLGLSTTVICSLIPKDLGSLFYGRSDLGGYIFMASISAPIFFTASTMFGILNGLNKQGVIVRNSLIIAFLDLVCLFIFTSIKSINIYGYSITLLITSICSLIINLHEVKKAVYLDISLTNVIIFILLAILTFLVLNIFIKTVLFPLNTLDILIVIFITFLLFLYYSKFGEA</sequence>
<feature type="transmembrane region" description="Helical" evidence="8">
    <location>
        <begin position="12"/>
        <end position="30"/>
    </location>
</feature>
<dbReference type="PIRSF" id="PIRSF038958">
    <property type="entry name" value="PG_synth_SpoVB"/>
    <property type="match status" value="1"/>
</dbReference>